<accession>A0A2Z4HQ02</accession>
<sequence length="130" mass="15195">MQFLLLPLALFLAPQPSLSAVTQADIERSVFMRLQVIDVERILTNNRIITKYIKCMLRQGVCPPEARDFRRTIPVILRHLCENCTDRQRNALKLIFTFVKENYPDEWGRLMKLYDPKGEAQERLNAFIAS</sequence>
<reference evidence="2" key="2">
    <citation type="submission" date="2017-08" db="EMBL/GenBank/DDBJ databases">
        <authorList>
            <person name="de Groot N.N."/>
        </authorList>
    </citation>
    <scope>NUCLEOTIDE SEQUENCE</scope>
    <source>
        <tissue evidence="2">Antenna</tissue>
    </source>
</reference>
<name>A0A2Z4HQ02_RIPPE</name>
<organism evidence="2">
    <name type="scientific">Riptortus pedestris</name>
    <name type="common">Bean bug</name>
    <dbReference type="NCBI Taxonomy" id="329032"/>
    <lineage>
        <taxon>Eukaryota</taxon>
        <taxon>Metazoa</taxon>
        <taxon>Ecdysozoa</taxon>
        <taxon>Arthropoda</taxon>
        <taxon>Hexapoda</taxon>
        <taxon>Insecta</taxon>
        <taxon>Pterygota</taxon>
        <taxon>Neoptera</taxon>
        <taxon>Paraneoptera</taxon>
        <taxon>Hemiptera</taxon>
        <taxon>Heteroptera</taxon>
        <taxon>Panheteroptera</taxon>
        <taxon>Pentatomomorpha</taxon>
        <taxon>Coreoidea</taxon>
        <taxon>Alydidae</taxon>
        <taxon>Riptortus</taxon>
    </lineage>
</organism>
<dbReference type="Gene3D" id="1.10.2080.10">
    <property type="entry name" value="Insect odorant-binding protein A10/Ejaculatory bulb-specific protein 3"/>
    <property type="match status" value="1"/>
</dbReference>
<dbReference type="PANTHER" id="PTHR11257:SF13">
    <property type="entry name" value="GEO07322P1"/>
    <property type="match status" value="1"/>
</dbReference>
<keyword evidence="1" id="KW-0732">Signal</keyword>
<reference evidence="2" key="1">
    <citation type="journal article" date="2015" name="Sci. Rep.">
        <title>Chemosensillum immunolocalization and ligand specificity of chemosensory proteins in the alfalfa plant bug Adelphocoris lineolatus (Goeze).</title>
        <authorList>
            <person name="Sun L."/>
            <person name="Zhou J.J."/>
            <person name="Gu S.H."/>
            <person name="Xiao H.J."/>
            <person name="Guo Y.Y."/>
            <person name="Liu Z.W."/>
            <person name="Zhang Y.J."/>
        </authorList>
    </citation>
    <scope>NUCLEOTIDE SEQUENCE</scope>
    <source>
        <tissue evidence="2">Antenna</tissue>
    </source>
</reference>
<dbReference type="PANTHER" id="PTHR11257">
    <property type="entry name" value="CHEMOSENSORY PROTEIN-RELATED"/>
    <property type="match status" value="1"/>
</dbReference>
<dbReference type="EMBL" id="MF614841">
    <property type="protein sequence ID" value="AWW17230.1"/>
    <property type="molecule type" value="mRNA"/>
</dbReference>
<feature type="signal peptide" evidence="1">
    <location>
        <begin position="1"/>
        <end position="19"/>
    </location>
</feature>
<dbReference type="InterPro" id="IPR005055">
    <property type="entry name" value="A10/PebIII"/>
</dbReference>
<dbReference type="SUPFAM" id="SSF100910">
    <property type="entry name" value="Chemosensory protein Csp2"/>
    <property type="match status" value="1"/>
</dbReference>
<feature type="chain" id="PRO_5016329279" evidence="1">
    <location>
        <begin position="20"/>
        <end position="130"/>
    </location>
</feature>
<gene>
    <name evidence="2" type="primary">CSP6</name>
</gene>
<evidence type="ECO:0000313" key="2">
    <source>
        <dbReference type="EMBL" id="AWW17230.1"/>
    </source>
</evidence>
<dbReference type="Pfam" id="PF03392">
    <property type="entry name" value="OS-D"/>
    <property type="match status" value="1"/>
</dbReference>
<proteinExistence type="evidence at transcript level"/>
<dbReference type="InterPro" id="IPR036682">
    <property type="entry name" value="OS_D_A10/PebIII_sf"/>
</dbReference>
<dbReference type="AlphaFoldDB" id="A0A2Z4HQ02"/>
<evidence type="ECO:0000256" key="1">
    <source>
        <dbReference type="SAM" id="SignalP"/>
    </source>
</evidence>
<protein>
    <submittedName>
        <fullName evidence="2">Chemosensory protein 6</fullName>
    </submittedName>
</protein>